<keyword evidence="3" id="KW-1185">Reference proteome</keyword>
<name>A0ABM8YP65_9BACI</name>
<evidence type="ECO:0000256" key="1">
    <source>
        <dbReference type="SAM" id="MobiDB-lite"/>
    </source>
</evidence>
<organism evidence="2 3">
    <name type="scientific">Sutcliffiella rhizosphaerae</name>
    <dbReference type="NCBI Taxonomy" id="2880967"/>
    <lineage>
        <taxon>Bacteria</taxon>
        <taxon>Bacillati</taxon>
        <taxon>Bacillota</taxon>
        <taxon>Bacilli</taxon>
        <taxon>Bacillales</taxon>
        <taxon>Bacillaceae</taxon>
        <taxon>Sutcliffiella</taxon>
    </lineage>
</organism>
<protein>
    <recommendedName>
        <fullName evidence="4">YusW-like protein</fullName>
    </recommendedName>
</protein>
<sequence>MEKKITKKSVMAVISTILAAAILTGCGIDENDLSPAPENAPPEQNDAIGSNRDTNQNIPTNEEDNGTGHQFTKFDLEVEYENNTKFEVEFEAEGNGEAEVEDGINNNFLQGDEAYKMLSPLMGQLDFVQNAETNDVIIQVLDVFGLQDDYQEFELEVIFSDGTKKKYEDKR</sequence>
<dbReference type="RefSeq" id="WP_230501576.1">
    <property type="nucleotide sequence ID" value="NZ_CAKJTJ010000012.1"/>
</dbReference>
<dbReference type="Pfam" id="PF14039">
    <property type="entry name" value="YusW"/>
    <property type="match status" value="1"/>
</dbReference>
<comment type="caution">
    <text evidence="2">The sequence shown here is derived from an EMBL/GenBank/DDBJ whole genome shotgun (WGS) entry which is preliminary data.</text>
</comment>
<dbReference type="PROSITE" id="PS51257">
    <property type="entry name" value="PROKAR_LIPOPROTEIN"/>
    <property type="match status" value="1"/>
</dbReference>
<evidence type="ECO:0000313" key="2">
    <source>
        <dbReference type="EMBL" id="CAG9621695.1"/>
    </source>
</evidence>
<accession>A0ABM8YP65</accession>
<reference evidence="2 3" key="1">
    <citation type="submission" date="2021-10" db="EMBL/GenBank/DDBJ databases">
        <authorList>
            <person name="Criscuolo A."/>
        </authorList>
    </citation>
    <scope>NUCLEOTIDE SEQUENCE [LARGE SCALE GENOMIC DNA]</scope>
    <source>
        <strain evidence="3">CIP 111883</strain>
    </source>
</reference>
<dbReference type="Proteomes" id="UP000789833">
    <property type="component" value="Unassembled WGS sequence"/>
</dbReference>
<feature type="compositionally biased region" description="Polar residues" evidence="1">
    <location>
        <begin position="47"/>
        <end position="60"/>
    </location>
</feature>
<evidence type="ECO:0008006" key="4">
    <source>
        <dbReference type="Google" id="ProtNLM"/>
    </source>
</evidence>
<gene>
    <name evidence="2" type="ORF">BACCIP111883_02468</name>
</gene>
<evidence type="ECO:0000313" key="3">
    <source>
        <dbReference type="Proteomes" id="UP000789833"/>
    </source>
</evidence>
<feature type="region of interest" description="Disordered" evidence="1">
    <location>
        <begin position="32"/>
        <end position="68"/>
    </location>
</feature>
<dbReference type="EMBL" id="CAKJTJ010000012">
    <property type="protein sequence ID" value="CAG9621695.1"/>
    <property type="molecule type" value="Genomic_DNA"/>
</dbReference>
<dbReference type="InterPro" id="IPR025623">
    <property type="entry name" value="YusW"/>
</dbReference>
<proteinExistence type="predicted"/>